<dbReference type="GO" id="GO:0016787">
    <property type="term" value="F:hydrolase activity"/>
    <property type="evidence" value="ECO:0007669"/>
    <property type="project" value="UniProtKB-KW"/>
</dbReference>
<evidence type="ECO:0000256" key="1">
    <source>
        <dbReference type="ARBA" id="ARBA00022741"/>
    </source>
</evidence>
<keyword evidence="2" id="KW-0378">Hydrolase</keyword>
<dbReference type="PANTHER" id="PTHR13748:SF59">
    <property type="entry name" value="COBW C-TERMINAL DOMAIN-CONTAINING PROTEIN"/>
    <property type="match status" value="1"/>
</dbReference>
<dbReference type="PANTHER" id="PTHR13748">
    <property type="entry name" value="COBW-RELATED"/>
    <property type="match status" value="1"/>
</dbReference>
<evidence type="ECO:0000313" key="8">
    <source>
        <dbReference type="Proteomes" id="UP000191901"/>
    </source>
</evidence>
<dbReference type="InterPro" id="IPR036627">
    <property type="entry name" value="CobW-likC_sf"/>
</dbReference>
<sequence length="432" mass="48194">MPQILDALPTQQPNRILCSYHNPSADVQIAQISNIPHWYFDRVIFPGDSLLFEAVAEATLEIYSGDWHHDTTGRSYSLRSLADGNTDFIHCFEVDEMTASLSELMPKRGMPVTLITGFLGSGKTTLLNHILTNRQELKVAVLVNEFGDINIDSQLLASVEENMVELSNGCICCTINDSLVDAVYAVLEREERMDYLVVETTGLADPLPIMVTFLSTELKAFTHLDSVITVVDAEAFTEDHFSSDAALSQLIYGDIILLNKADLVPESKLTQLEAYIHSIKEQARFLRCSLTAEADGLPLSALLDVGLAEPPVLSLDVEECQTFNSTSPHLTQDGFVSVPFKSDRPFNLTRFEHFLMAQMPVDVFRAKGILWFEGEEERFIFQLSGKRCSITPEPWTTPPQNQLVFIGRQLNLLQLHQHLTNCLAGSRVSLLS</sequence>
<dbReference type="Pfam" id="PF02492">
    <property type="entry name" value="cobW"/>
    <property type="match status" value="1"/>
</dbReference>
<dbReference type="STRING" id="1641165.XM38_19475"/>
<evidence type="ECO:0000256" key="3">
    <source>
        <dbReference type="ARBA" id="ARBA00023186"/>
    </source>
</evidence>
<name>A0A1Z3HTV3_9CYAN</name>
<dbReference type="SUPFAM" id="SSF52540">
    <property type="entry name" value="P-loop containing nucleoside triphosphate hydrolases"/>
    <property type="match status" value="1"/>
</dbReference>
<evidence type="ECO:0000256" key="4">
    <source>
        <dbReference type="ARBA" id="ARBA00034320"/>
    </source>
</evidence>
<dbReference type="Pfam" id="PF07683">
    <property type="entry name" value="CobW_C"/>
    <property type="match status" value="1"/>
</dbReference>
<keyword evidence="3" id="KW-0143">Chaperone</keyword>
<keyword evidence="1" id="KW-0547">Nucleotide-binding</keyword>
<reference evidence="7 8" key="1">
    <citation type="journal article" date="2016" name="Biochim. Biophys. Acta">
        <title>Characterization of red-shifted phycobilisomes isolated from the chlorophyll f-containing cyanobacterium Halomicronema hongdechloris.</title>
        <authorList>
            <person name="Li Y."/>
            <person name="Lin Y."/>
            <person name="Garvey C.J."/>
            <person name="Birch D."/>
            <person name="Corkery R.W."/>
            <person name="Loughlin P.C."/>
            <person name="Scheer H."/>
            <person name="Willows R.D."/>
            <person name="Chen M."/>
        </authorList>
    </citation>
    <scope>NUCLEOTIDE SEQUENCE [LARGE SCALE GENOMIC DNA]</scope>
    <source>
        <strain evidence="7 8">C2206</strain>
    </source>
</reference>
<accession>A0A1Z3HTV3</accession>
<dbReference type="SMART" id="SM00833">
    <property type="entry name" value="CobW_C"/>
    <property type="match status" value="1"/>
</dbReference>
<dbReference type="InterPro" id="IPR003495">
    <property type="entry name" value="CobW/HypB/UreG_nucleotide-bd"/>
</dbReference>
<dbReference type="InterPro" id="IPR011629">
    <property type="entry name" value="CobW-like_C"/>
</dbReference>
<dbReference type="Proteomes" id="UP000191901">
    <property type="component" value="Chromosome"/>
</dbReference>
<dbReference type="KEGG" id="hhg:XM38_046640"/>
<dbReference type="InterPro" id="IPR027417">
    <property type="entry name" value="P-loop_NTPase"/>
</dbReference>
<dbReference type="SUPFAM" id="SSF90002">
    <property type="entry name" value="Hypothetical protein YjiA, C-terminal domain"/>
    <property type="match status" value="1"/>
</dbReference>
<organism evidence="7 8">
    <name type="scientific">Halomicronema hongdechloris C2206</name>
    <dbReference type="NCBI Taxonomy" id="1641165"/>
    <lineage>
        <taxon>Bacteria</taxon>
        <taxon>Bacillati</taxon>
        <taxon>Cyanobacteriota</taxon>
        <taxon>Cyanophyceae</taxon>
        <taxon>Nodosilineales</taxon>
        <taxon>Nodosilineaceae</taxon>
        <taxon>Halomicronema</taxon>
    </lineage>
</organism>
<keyword evidence="8" id="KW-1185">Reference proteome</keyword>
<dbReference type="CDD" id="cd03112">
    <property type="entry name" value="CobW-like"/>
    <property type="match status" value="1"/>
</dbReference>
<dbReference type="GO" id="GO:0000166">
    <property type="term" value="F:nucleotide binding"/>
    <property type="evidence" value="ECO:0007669"/>
    <property type="project" value="UniProtKB-KW"/>
</dbReference>
<evidence type="ECO:0000259" key="6">
    <source>
        <dbReference type="SMART" id="SM00833"/>
    </source>
</evidence>
<dbReference type="Pfam" id="PF08865">
    <property type="entry name" value="DUF1830"/>
    <property type="match status" value="1"/>
</dbReference>
<evidence type="ECO:0000256" key="5">
    <source>
        <dbReference type="ARBA" id="ARBA00049117"/>
    </source>
</evidence>
<comment type="catalytic activity">
    <reaction evidence="5">
        <text>GTP + H2O = GDP + phosphate + H(+)</text>
        <dbReference type="Rhea" id="RHEA:19669"/>
        <dbReference type="ChEBI" id="CHEBI:15377"/>
        <dbReference type="ChEBI" id="CHEBI:15378"/>
        <dbReference type="ChEBI" id="CHEBI:37565"/>
        <dbReference type="ChEBI" id="CHEBI:43474"/>
        <dbReference type="ChEBI" id="CHEBI:58189"/>
    </reaction>
    <physiologicalReaction direction="left-to-right" evidence="5">
        <dbReference type="Rhea" id="RHEA:19670"/>
    </physiologicalReaction>
</comment>
<evidence type="ECO:0000313" key="7">
    <source>
        <dbReference type="EMBL" id="ASC73692.1"/>
    </source>
</evidence>
<dbReference type="AlphaFoldDB" id="A0A1Z3HTV3"/>
<dbReference type="Gene3D" id="3.40.50.300">
    <property type="entry name" value="P-loop containing nucleotide triphosphate hydrolases"/>
    <property type="match status" value="1"/>
</dbReference>
<feature type="domain" description="CobW C-terminal" evidence="6">
    <location>
        <begin position="335"/>
        <end position="423"/>
    </location>
</feature>
<dbReference type="InterPro" id="IPR051316">
    <property type="entry name" value="Zinc-reg_GTPase_activator"/>
</dbReference>
<evidence type="ECO:0000256" key="2">
    <source>
        <dbReference type="ARBA" id="ARBA00022801"/>
    </source>
</evidence>
<dbReference type="OrthoDB" id="517607at2"/>
<dbReference type="EMBL" id="CP021983">
    <property type="protein sequence ID" value="ASC73692.1"/>
    <property type="molecule type" value="Genomic_DNA"/>
</dbReference>
<protein>
    <submittedName>
        <fullName evidence="7">Cobalamin biosynthesis protein GTP-binding protein</fullName>
    </submittedName>
</protein>
<proteinExistence type="inferred from homology"/>
<dbReference type="InterPro" id="IPR014964">
    <property type="entry name" value="DUF1830"/>
</dbReference>
<dbReference type="Gene3D" id="3.30.1220.10">
    <property type="entry name" value="CobW-like, C-terminal domain"/>
    <property type="match status" value="1"/>
</dbReference>
<comment type="similarity">
    <text evidence="4">Belongs to the SIMIBI class G3E GTPase family. ZNG1 subfamily.</text>
</comment>
<gene>
    <name evidence="7" type="ORF">XM38_046640</name>
</gene>